<dbReference type="InterPro" id="IPR036388">
    <property type="entry name" value="WH-like_DNA-bd_sf"/>
</dbReference>
<keyword evidence="7" id="KW-1185">Reference proteome</keyword>
<keyword evidence="3" id="KW-0804">Transcription</keyword>
<dbReference type="InterPro" id="IPR036390">
    <property type="entry name" value="WH_DNA-bd_sf"/>
</dbReference>
<dbReference type="SMART" id="SM00345">
    <property type="entry name" value="HTH_GNTR"/>
    <property type="match status" value="1"/>
</dbReference>
<dbReference type="CDD" id="cd07377">
    <property type="entry name" value="WHTH_GntR"/>
    <property type="match status" value="1"/>
</dbReference>
<keyword evidence="2" id="KW-0238">DNA-binding</keyword>
<keyword evidence="1" id="KW-0805">Transcription regulation</keyword>
<comment type="caution">
    <text evidence="6">The sequence shown here is derived from an EMBL/GenBank/DDBJ whole genome shotgun (WGS) entry which is preliminary data.</text>
</comment>
<dbReference type="GO" id="GO:0003677">
    <property type="term" value="F:DNA binding"/>
    <property type="evidence" value="ECO:0007669"/>
    <property type="project" value="UniProtKB-KW"/>
</dbReference>
<feature type="domain" description="HTH gntR-type" evidence="5">
    <location>
        <begin position="27"/>
        <end position="94"/>
    </location>
</feature>
<dbReference type="GO" id="GO:0003700">
    <property type="term" value="F:DNA-binding transcription factor activity"/>
    <property type="evidence" value="ECO:0007669"/>
    <property type="project" value="InterPro"/>
</dbReference>
<dbReference type="InterPro" id="IPR011711">
    <property type="entry name" value="GntR_C"/>
</dbReference>
<dbReference type="EMBL" id="SMUV01000063">
    <property type="protein sequence ID" value="TDK48697.1"/>
    <property type="molecule type" value="Genomic_DNA"/>
</dbReference>
<accession>A0A4V3AS15</accession>
<dbReference type="OrthoDB" id="6087511at2"/>
<evidence type="ECO:0000256" key="2">
    <source>
        <dbReference type="ARBA" id="ARBA00023125"/>
    </source>
</evidence>
<dbReference type="Pfam" id="PF07729">
    <property type="entry name" value="FCD"/>
    <property type="match status" value="1"/>
</dbReference>
<dbReference type="InterPro" id="IPR008920">
    <property type="entry name" value="TF_FadR/GntR_C"/>
</dbReference>
<evidence type="ECO:0000256" key="4">
    <source>
        <dbReference type="SAM" id="MobiDB-lite"/>
    </source>
</evidence>
<dbReference type="PROSITE" id="PS50949">
    <property type="entry name" value="HTH_GNTR"/>
    <property type="match status" value="1"/>
</dbReference>
<feature type="region of interest" description="Disordered" evidence="4">
    <location>
        <begin position="1"/>
        <end position="20"/>
    </location>
</feature>
<dbReference type="SUPFAM" id="SSF48008">
    <property type="entry name" value="GntR ligand-binding domain-like"/>
    <property type="match status" value="1"/>
</dbReference>
<dbReference type="Pfam" id="PF00392">
    <property type="entry name" value="GntR"/>
    <property type="match status" value="1"/>
</dbReference>
<dbReference type="PANTHER" id="PTHR43537">
    <property type="entry name" value="TRANSCRIPTIONAL REGULATOR, GNTR FAMILY"/>
    <property type="match status" value="1"/>
</dbReference>
<organism evidence="6 7">
    <name type="scientific">Antarcticimicrobium luteum</name>
    <dbReference type="NCBI Taxonomy" id="2547397"/>
    <lineage>
        <taxon>Bacteria</taxon>
        <taxon>Pseudomonadati</taxon>
        <taxon>Pseudomonadota</taxon>
        <taxon>Alphaproteobacteria</taxon>
        <taxon>Rhodobacterales</taxon>
        <taxon>Paracoccaceae</taxon>
        <taxon>Antarcticimicrobium</taxon>
    </lineage>
</organism>
<evidence type="ECO:0000313" key="6">
    <source>
        <dbReference type="EMBL" id="TDK48697.1"/>
    </source>
</evidence>
<evidence type="ECO:0000259" key="5">
    <source>
        <dbReference type="PROSITE" id="PS50949"/>
    </source>
</evidence>
<dbReference type="Gene3D" id="1.10.10.10">
    <property type="entry name" value="Winged helix-like DNA-binding domain superfamily/Winged helix DNA-binding domain"/>
    <property type="match status" value="1"/>
</dbReference>
<reference evidence="6 7" key="1">
    <citation type="submission" date="2019-03" db="EMBL/GenBank/DDBJ databases">
        <title>Ruegeria lutea sp. nov., a novel strain, isolated from marine sediment, the Masan Bay, South Korea.</title>
        <authorList>
            <person name="Kim J."/>
            <person name="Kim D.-Y."/>
            <person name="Lee S.-S."/>
        </authorList>
    </citation>
    <scope>NUCLEOTIDE SEQUENCE [LARGE SCALE GENOMIC DNA]</scope>
    <source>
        <strain evidence="6 7">318-1</strain>
    </source>
</reference>
<sequence>MKRRENMSTGPKPALSELTADLPNLGGKKSDLIYIALKRAILFRQLLPDQQLLEQDLAGRFGCSQGTIREALLRLDDDGLVKRSGYRGTRVTETSLEEAVEMVRIRLSIERGVARKIATADFSQHQDKIDGVIRQMAEAHKQDDLYRSSELDRAFHCSLASAADMDLLSPLLLRCALHIHRFTLSSVEVPRRFYQEAGVDVEHRALLEELTCGDPDHAEHAISDHLAHVLSRWTPSLYQAVGPSVFNDLRKR</sequence>
<dbReference type="AlphaFoldDB" id="A0A4V3AS15"/>
<gene>
    <name evidence="6" type="ORF">E1832_09585</name>
</gene>
<dbReference type="SUPFAM" id="SSF46785">
    <property type="entry name" value="Winged helix' DNA-binding domain"/>
    <property type="match status" value="1"/>
</dbReference>
<protein>
    <submittedName>
        <fullName evidence="6">GntR family transcriptional regulator</fullName>
    </submittedName>
</protein>
<name>A0A4V3AS15_9RHOB</name>
<dbReference type="SMART" id="SM00895">
    <property type="entry name" value="FCD"/>
    <property type="match status" value="1"/>
</dbReference>
<evidence type="ECO:0000313" key="7">
    <source>
        <dbReference type="Proteomes" id="UP000295301"/>
    </source>
</evidence>
<dbReference type="PANTHER" id="PTHR43537:SF5">
    <property type="entry name" value="UXU OPERON TRANSCRIPTIONAL REGULATOR"/>
    <property type="match status" value="1"/>
</dbReference>
<dbReference type="Proteomes" id="UP000295301">
    <property type="component" value="Unassembled WGS sequence"/>
</dbReference>
<dbReference type="Gene3D" id="1.20.120.530">
    <property type="entry name" value="GntR ligand-binding domain-like"/>
    <property type="match status" value="1"/>
</dbReference>
<dbReference type="InterPro" id="IPR000524">
    <property type="entry name" value="Tscrpt_reg_HTH_GntR"/>
</dbReference>
<evidence type="ECO:0000256" key="3">
    <source>
        <dbReference type="ARBA" id="ARBA00023163"/>
    </source>
</evidence>
<evidence type="ECO:0000256" key="1">
    <source>
        <dbReference type="ARBA" id="ARBA00023015"/>
    </source>
</evidence>
<proteinExistence type="predicted"/>